<feature type="transmembrane region" description="Helical" evidence="6">
    <location>
        <begin position="50"/>
        <end position="68"/>
    </location>
</feature>
<dbReference type="EMBL" id="MCGO01000011">
    <property type="protein sequence ID" value="ORY48545.1"/>
    <property type="molecule type" value="Genomic_DNA"/>
</dbReference>
<proteinExistence type="inferred from homology"/>
<reference evidence="7 8" key="1">
    <citation type="submission" date="2016-07" db="EMBL/GenBank/DDBJ databases">
        <title>Pervasive Adenine N6-methylation of Active Genes in Fungi.</title>
        <authorList>
            <consortium name="DOE Joint Genome Institute"/>
            <person name="Mondo S.J."/>
            <person name="Dannebaum R.O."/>
            <person name="Kuo R.C."/>
            <person name="Labutti K."/>
            <person name="Haridas S."/>
            <person name="Kuo A."/>
            <person name="Salamov A."/>
            <person name="Ahrendt S.R."/>
            <person name="Lipzen A."/>
            <person name="Sullivan W."/>
            <person name="Andreopoulos W.B."/>
            <person name="Clum A."/>
            <person name="Lindquist E."/>
            <person name="Daum C."/>
            <person name="Ramamoorthy G.K."/>
            <person name="Gryganskyi A."/>
            <person name="Culley D."/>
            <person name="Magnuson J.K."/>
            <person name="James T.Y."/>
            <person name="O'Malley M.A."/>
            <person name="Stajich J.E."/>
            <person name="Spatafora J.W."/>
            <person name="Visel A."/>
            <person name="Grigoriev I.V."/>
        </authorList>
    </citation>
    <scope>NUCLEOTIDE SEQUENCE [LARGE SCALE GENOMIC DNA]</scope>
    <source>
        <strain evidence="7 8">JEL800</strain>
    </source>
</reference>
<evidence type="ECO:0008006" key="9">
    <source>
        <dbReference type="Google" id="ProtNLM"/>
    </source>
</evidence>
<gene>
    <name evidence="7" type="ORF">BCR33DRAFT_677522</name>
</gene>
<dbReference type="OrthoDB" id="44756at2759"/>
<keyword evidence="3 6" id="KW-0812">Transmembrane</keyword>
<evidence type="ECO:0000256" key="4">
    <source>
        <dbReference type="ARBA" id="ARBA00022989"/>
    </source>
</evidence>
<protein>
    <recommendedName>
        <fullName evidence="9">Membrane magnesium transporter</fullName>
    </recommendedName>
</protein>
<dbReference type="AlphaFoldDB" id="A0A1Y2CQB8"/>
<keyword evidence="8" id="KW-1185">Reference proteome</keyword>
<evidence type="ECO:0000256" key="1">
    <source>
        <dbReference type="ARBA" id="ARBA00004127"/>
    </source>
</evidence>
<name>A0A1Y2CQB8_9FUNG</name>
<dbReference type="Pfam" id="PF10270">
    <property type="entry name" value="MMgT"/>
    <property type="match status" value="1"/>
</dbReference>
<evidence type="ECO:0000256" key="5">
    <source>
        <dbReference type="ARBA" id="ARBA00023136"/>
    </source>
</evidence>
<sequence length="108" mass="11669">MTSSALGSIGGVILLIALALIGHSGYSAVEHLSFVKSTHADPKMPIEITVECLVGLGLSIFGAVWYAGEFEEVAMDKEISKRSMEVLGMTPSFKSVRHRGSRLYRDVL</sequence>
<accession>A0A1Y2CQB8</accession>
<organism evidence="7 8">
    <name type="scientific">Rhizoclosmatium globosum</name>
    <dbReference type="NCBI Taxonomy" id="329046"/>
    <lineage>
        <taxon>Eukaryota</taxon>
        <taxon>Fungi</taxon>
        <taxon>Fungi incertae sedis</taxon>
        <taxon>Chytridiomycota</taxon>
        <taxon>Chytridiomycota incertae sedis</taxon>
        <taxon>Chytridiomycetes</taxon>
        <taxon>Chytridiales</taxon>
        <taxon>Chytriomycetaceae</taxon>
        <taxon>Rhizoclosmatium</taxon>
    </lineage>
</organism>
<feature type="transmembrane region" description="Helical" evidence="6">
    <location>
        <begin position="6"/>
        <end position="29"/>
    </location>
</feature>
<comment type="subcellular location">
    <subcellularLocation>
        <location evidence="1">Endomembrane system</location>
        <topology evidence="1">Multi-pass membrane protein</topology>
    </subcellularLocation>
</comment>
<keyword evidence="4 6" id="KW-1133">Transmembrane helix</keyword>
<dbReference type="STRING" id="329046.A0A1Y2CQB8"/>
<dbReference type="InterPro" id="IPR018937">
    <property type="entry name" value="MMgT"/>
</dbReference>
<evidence type="ECO:0000313" key="8">
    <source>
        <dbReference type="Proteomes" id="UP000193642"/>
    </source>
</evidence>
<keyword evidence="5 6" id="KW-0472">Membrane</keyword>
<comment type="similarity">
    <text evidence="2">Belongs to the membrane magnesium transporter (TC 1.A.67) family.</text>
</comment>
<evidence type="ECO:0000256" key="6">
    <source>
        <dbReference type="SAM" id="Phobius"/>
    </source>
</evidence>
<evidence type="ECO:0000256" key="2">
    <source>
        <dbReference type="ARBA" id="ARBA00006109"/>
    </source>
</evidence>
<dbReference type="GO" id="GO:0012505">
    <property type="term" value="C:endomembrane system"/>
    <property type="evidence" value="ECO:0007669"/>
    <property type="project" value="UniProtKB-SubCell"/>
</dbReference>
<comment type="caution">
    <text evidence="7">The sequence shown here is derived from an EMBL/GenBank/DDBJ whole genome shotgun (WGS) entry which is preliminary data.</text>
</comment>
<evidence type="ECO:0000313" key="7">
    <source>
        <dbReference type="EMBL" id="ORY48545.1"/>
    </source>
</evidence>
<dbReference type="Proteomes" id="UP000193642">
    <property type="component" value="Unassembled WGS sequence"/>
</dbReference>
<evidence type="ECO:0000256" key="3">
    <source>
        <dbReference type="ARBA" id="ARBA00022692"/>
    </source>
</evidence>